<sequence length="886" mass="101083">MKRWGIYNILSNSSNPPSLPPSNNGGFSFFSDGVLNASPMNVDFISDPDAWEKEFSTHMDKLLELLAKRDIDFNMIQDVFFTFSVMSHLLMLESLPRQITAALQTGPNWHKLIAPNDLLILGSLIDFHDSLLFLNAIVQNSHKKIKIEIVNNFYKGFLVEVMKFGIVQGETEELVSQIVYLNLMFENFTEEQLIHSLLKLLIREEWKDNEIIDLKKSMNTESPSHEDSAGSRMCILDYILIRMRESEALTNVTLSFLFTILNLVCEDLMWNQVFRHIINKVYISNPVTDFDSKKSILSAEQFLSFIPFCIKNVEKKDDGENKLLSKDSLEKHTACCRVEIIETSAACLCWKWPYDGKVPNKFLDIHGDSPPHSMASNFMRFGSARSSLMSCGGGNKYFSTTNRSAHTTLDTQGFLDVSGVGTLNELGEEYNTDSGDNEITEEDRKNFGLDDMGIIEEEYDEYDFLPLPENSSQFDQMTQSKTDYLHIAYDEFLSSDENESLKDVVVQKTTSYNVPANVEEIEENMECIKSTMNHLKIKEKCSVDDFLDKLKEVNTTNVPKTKNSKRKLEENIAFIESKLQYLKEIKKENEVNDEFDEEDSNPNHNIKLNLNVLDDVDTPESWTGVPITLEHLYSFSDPSDCGLLFNRLFELLEKLVENSYTTNLLLIAVLRTLLSYPQPILRAWLLYPSKNPNNLSPILHTMNGLKYKIDHYASTFTGFDALFERALKNLNKQAEACERNLRGNGKLRDFYEGGKELNASVQKVTSRATSSRKSGRFSNFFGFGRKSSNETINSSRDNDDSDLDTSRSSHFSTSYDITNGHNNQSTAAYRYFKHKALESKEIADDANHNKRVVYASICMTELAQMFAAFSLEHSITVGDAVKKYLR</sequence>
<dbReference type="WBParaSite" id="RSKR_0000365300.1">
    <property type="protein sequence ID" value="RSKR_0000365300.1"/>
    <property type="gene ID" value="RSKR_0000365300"/>
</dbReference>
<accession>A0AC35TS67</accession>
<reference evidence="2" key="1">
    <citation type="submission" date="2016-11" db="UniProtKB">
        <authorList>
            <consortium name="WormBaseParasite"/>
        </authorList>
    </citation>
    <scope>IDENTIFICATION</scope>
    <source>
        <strain evidence="2">KR3021</strain>
    </source>
</reference>
<evidence type="ECO:0000313" key="2">
    <source>
        <dbReference type="WBParaSite" id="RSKR_0000365300.1"/>
    </source>
</evidence>
<organism evidence="1 2">
    <name type="scientific">Rhabditophanes sp. KR3021</name>
    <dbReference type="NCBI Taxonomy" id="114890"/>
    <lineage>
        <taxon>Eukaryota</taxon>
        <taxon>Metazoa</taxon>
        <taxon>Ecdysozoa</taxon>
        <taxon>Nematoda</taxon>
        <taxon>Chromadorea</taxon>
        <taxon>Rhabditida</taxon>
        <taxon>Tylenchina</taxon>
        <taxon>Panagrolaimomorpha</taxon>
        <taxon>Strongyloidoidea</taxon>
        <taxon>Alloionematidae</taxon>
        <taxon>Rhabditophanes</taxon>
    </lineage>
</organism>
<dbReference type="Proteomes" id="UP000095286">
    <property type="component" value="Unplaced"/>
</dbReference>
<name>A0AC35TS67_9BILA</name>
<evidence type="ECO:0000313" key="1">
    <source>
        <dbReference type="Proteomes" id="UP000095286"/>
    </source>
</evidence>
<protein>
    <submittedName>
        <fullName evidence="2">DUF5917 domain-containing protein</fullName>
    </submittedName>
</protein>
<proteinExistence type="predicted"/>